<reference evidence="1 2" key="1">
    <citation type="submission" date="2023-03" db="EMBL/GenBank/DDBJ databases">
        <title>High recombination rates correlate with genetic variation in Cardiocondyla obscurior ants.</title>
        <authorList>
            <person name="Errbii M."/>
        </authorList>
    </citation>
    <scope>NUCLEOTIDE SEQUENCE [LARGE SCALE GENOMIC DNA]</scope>
    <source>
        <strain evidence="1">Alpha-2009</strain>
        <tissue evidence="1">Whole body</tissue>
    </source>
</reference>
<evidence type="ECO:0000313" key="1">
    <source>
        <dbReference type="EMBL" id="KAL0126878.1"/>
    </source>
</evidence>
<dbReference type="EMBL" id="JADYXP020000004">
    <property type="protein sequence ID" value="KAL0126878.1"/>
    <property type="molecule type" value="Genomic_DNA"/>
</dbReference>
<sequence length="163" mass="18517">MKINAHSSLSTDRSTATKFHGIRPSCRVVKCSTLHQSGSESSRTSIRSPFMKLTSVLSRAIRYLRCRLVPKIYQRRYSCRLLQHFPILDHFVPGLPLPRVLRTLYPGDVRGASLHRRVETRHGTGPRADRAGNEAVLSLRAHLRVLSPVRPSPDYRTRRLPAT</sequence>
<dbReference type="Proteomes" id="UP001430953">
    <property type="component" value="Unassembled WGS sequence"/>
</dbReference>
<organism evidence="1 2">
    <name type="scientific">Cardiocondyla obscurior</name>
    <dbReference type="NCBI Taxonomy" id="286306"/>
    <lineage>
        <taxon>Eukaryota</taxon>
        <taxon>Metazoa</taxon>
        <taxon>Ecdysozoa</taxon>
        <taxon>Arthropoda</taxon>
        <taxon>Hexapoda</taxon>
        <taxon>Insecta</taxon>
        <taxon>Pterygota</taxon>
        <taxon>Neoptera</taxon>
        <taxon>Endopterygota</taxon>
        <taxon>Hymenoptera</taxon>
        <taxon>Apocrita</taxon>
        <taxon>Aculeata</taxon>
        <taxon>Formicoidea</taxon>
        <taxon>Formicidae</taxon>
        <taxon>Myrmicinae</taxon>
        <taxon>Cardiocondyla</taxon>
    </lineage>
</organism>
<protein>
    <submittedName>
        <fullName evidence="1">Uncharacterized protein</fullName>
    </submittedName>
</protein>
<comment type="caution">
    <text evidence="1">The sequence shown here is derived from an EMBL/GenBank/DDBJ whole genome shotgun (WGS) entry which is preliminary data.</text>
</comment>
<keyword evidence="2" id="KW-1185">Reference proteome</keyword>
<proteinExistence type="predicted"/>
<accession>A0AAW2GH49</accession>
<dbReference type="AlphaFoldDB" id="A0AAW2GH49"/>
<name>A0AAW2GH49_9HYME</name>
<gene>
    <name evidence="1" type="ORF">PUN28_005320</name>
</gene>
<evidence type="ECO:0000313" key="2">
    <source>
        <dbReference type="Proteomes" id="UP001430953"/>
    </source>
</evidence>